<keyword evidence="9 11" id="KW-0472">Membrane</keyword>
<dbReference type="InterPro" id="IPR012910">
    <property type="entry name" value="Plug_dom"/>
</dbReference>
<evidence type="ECO:0000256" key="5">
    <source>
        <dbReference type="ARBA" id="ARBA00022692"/>
    </source>
</evidence>
<evidence type="ECO:0000313" key="15">
    <source>
        <dbReference type="EMBL" id="MDY0743368.1"/>
    </source>
</evidence>
<dbReference type="Proteomes" id="UP001285263">
    <property type="component" value="Unassembled WGS sequence"/>
</dbReference>
<evidence type="ECO:0000256" key="7">
    <source>
        <dbReference type="ARBA" id="ARBA00023065"/>
    </source>
</evidence>
<dbReference type="Gene3D" id="3.55.50.30">
    <property type="match status" value="1"/>
</dbReference>
<dbReference type="PANTHER" id="PTHR32552">
    <property type="entry name" value="FERRICHROME IRON RECEPTOR-RELATED"/>
    <property type="match status" value="1"/>
</dbReference>
<evidence type="ECO:0000256" key="8">
    <source>
        <dbReference type="ARBA" id="ARBA00023077"/>
    </source>
</evidence>
<feature type="signal peptide" evidence="13">
    <location>
        <begin position="1"/>
        <end position="29"/>
    </location>
</feature>
<dbReference type="EMBL" id="JAXCLA010000001">
    <property type="protein sequence ID" value="MDY0743368.1"/>
    <property type="molecule type" value="Genomic_DNA"/>
</dbReference>
<dbReference type="Pfam" id="PF00593">
    <property type="entry name" value="TonB_dep_Rec_b-barrel"/>
    <property type="match status" value="1"/>
</dbReference>
<evidence type="ECO:0000256" key="3">
    <source>
        <dbReference type="ARBA" id="ARBA00022452"/>
    </source>
</evidence>
<dbReference type="Gene3D" id="2.40.170.20">
    <property type="entry name" value="TonB-dependent receptor, beta-barrel domain"/>
    <property type="match status" value="1"/>
</dbReference>
<keyword evidence="15" id="KW-0675">Receptor</keyword>
<keyword evidence="13" id="KW-0732">Signal</keyword>
<gene>
    <name evidence="15" type="ORF">SNE35_02580</name>
</gene>
<evidence type="ECO:0000256" key="2">
    <source>
        <dbReference type="ARBA" id="ARBA00022448"/>
    </source>
</evidence>
<name>A0ABU5DAW8_9BURK</name>
<accession>A0ABU5DAW8</accession>
<keyword evidence="4" id="KW-0410">Iron transport</keyword>
<keyword evidence="7" id="KW-0406">Ion transport</keyword>
<dbReference type="RefSeq" id="WP_320421243.1">
    <property type="nucleotide sequence ID" value="NZ_JAXCLA010000001.1"/>
</dbReference>
<proteinExistence type="inferred from homology"/>
<keyword evidence="8 12" id="KW-0798">TonB box</keyword>
<protein>
    <submittedName>
        <fullName evidence="15">TonB-dependent receptor</fullName>
    </submittedName>
</protein>
<keyword evidence="10 11" id="KW-0998">Cell outer membrane</keyword>
<feature type="domain" description="Secretin/TonB short N-terminal" evidence="14">
    <location>
        <begin position="52"/>
        <end position="103"/>
    </location>
</feature>
<dbReference type="Pfam" id="PF07715">
    <property type="entry name" value="Plug"/>
    <property type="match status" value="1"/>
</dbReference>
<comment type="similarity">
    <text evidence="11 12">Belongs to the TonB-dependent receptor family.</text>
</comment>
<dbReference type="SMART" id="SM00965">
    <property type="entry name" value="STN"/>
    <property type="match status" value="1"/>
</dbReference>
<keyword evidence="3 11" id="KW-1134">Transmembrane beta strand</keyword>
<evidence type="ECO:0000259" key="14">
    <source>
        <dbReference type="SMART" id="SM00965"/>
    </source>
</evidence>
<comment type="subcellular location">
    <subcellularLocation>
        <location evidence="1 11">Cell outer membrane</location>
        <topology evidence="1 11">Multi-pass membrane protein</topology>
    </subcellularLocation>
</comment>
<feature type="chain" id="PRO_5045372340" evidence="13">
    <location>
        <begin position="30"/>
        <end position="808"/>
    </location>
</feature>
<evidence type="ECO:0000256" key="6">
    <source>
        <dbReference type="ARBA" id="ARBA00023004"/>
    </source>
</evidence>
<dbReference type="InterPro" id="IPR000531">
    <property type="entry name" value="Beta-barrel_TonB"/>
</dbReference>
<keyword evidence="6" id="KW-0408">Iron</keyword>
<evidence type="ECO:0000256" key="10">
    <source>
        <dbReference type="ARBA" id="ARBA00023237"/>
    </source>
</evidence>
<evidence type="ECO:0000256" key="9">
    <source>
        <dbReference type="ARBA" id="ARBA00023136"/>
    </source>
</evidence>
<comment type="caution">
    <text evidence="15">The sequence shown here is derived from an EMBL/GenBank/DDBJ whole genome shotgun (WGS) entry which is preliminary data.</text>
</comment>
<keyword evidence="16" id="KW-1185">Reference proteome</keyword>
<dbReference type="PANTHER" id="PTHR32552:SF81">
    <property type="entry name" value="TONB-DEPENDENT OUTER MEMBRANE RECEPTOR"/>
    <property type="match status" value="1"/>
</dbReference>
<evidence type="ECO:0000256" key="1">
    <source>
        <dbReference type="ARBA" id="ARBA00004571"/>
    </source>
</evidence>
<keyword evidence="2 11" id="KW-0813">Transport</keyword>
<dbReference type="InterPro" id="IPR039426">
    <property type="entry name" value="TonB-dep_rcpt-like"/>
</dbReference>
<evidence type="ECO:0000256" key="12">
    <source>
        <dbReference type="RuleBase" id="RU003357"/>
    </source>
</evidence>
<evidence type="ECO:0000256" key="13">
    <source>
        <dbReference type="SAM" id="SignalP"/>
    </source>
</evidence>
<dbReference type="InterPro" id="IPR036942">
    <property type="entry name" value="Beta-barrel_TonB_sf"/>
</dbReference>
<keyword evidence="5 11" id="KW-0812">Transmembrane</keyword>
<dbReference type="PROSITE" id="PS52016">
    <property type="entry name" value="TONB_DEPENDENT_REC_3"/>
    <property type="match status" value="1"/>
</dbReference>
<sequence>MKKNMRGQTLRHLALVCTLAVAASAYGQARDFNVAAGDLKSALDAYIAQAGVQLLYKVDDIKGLSTKGLKGQLSAEDALARLLEGTPLKVRRDPSGAIVIYVSPPDEPKPRADVSTLDSVVVSAARRREPVKEVPLKVDVLQTDALERKGARELADYVADLPGVALIHGGAYAGALSIRGLATASVGAASVGVYVDDVATGSSAPYGLGSVTPLDMGLLDLNHIEVLRGPQGTLYGAGAMGGVVKYVTNDPDTGEFSGSVRAGVSSTQGGGTGYTTSGVVNVPIKQDVAAVRVAAYTTHFGGHVDAIGPAAEKDVNRGTTTGARVSGLLTPTKDLSVRLTATTQEAQRDGYDYEDINLVTGQFPSGQGARRIGSREPYRVRTNLVGLDIEYNLGWARLNAITSAQDVNLNAQQDASSIVVPVLNGAGVPATSSWANSLGTQHRISQEFRLTSRASRDVEWLAGLYINRERSSIVGGIQYATAAGVGTLKLLETTKPATYHDLALYGDVTWHATPKLALTGGVRVGRMEQTYTNTSSGLLAGGASANGGSSKETATTWLATAGYALDSESQLYVRVASGYRPGGPNGLLATTSSTIKPMFTSDSLWSYEAGYKATLLDRTLSVEAALYDIEWSDIQQPINDGIFSFLTNGGKARIRGGELNLSWLPGAHWRIDGALSLIDAKMRTDAAGLGAHAGDSIPNTPRTTATLAASRSFELAGRAAYAGLNVRHLSDRHAGFPGSPILPDAPTPAYTVYGLQAGIDFDRYQVSAYVRNLSNTQGIAALSFSQPTAAKAVVIEPRTIGVALSAAF</sequence>
<reference evidence="15 16" key="1">
    <citation type="submission" date="2023-11" db="EMBL/GenBank/DDBJ databases">
        <title>Paucibacter sp. nov., isolated from fresh soil in Korea.</title>
        <authorList>
            <person name="Le N.T.T."/>
        </authorList>
    </citation>
    <scope>NUCLEOTIDE SEQUENCE [LARGE SCALE GENOMIC DNA]</scope>
    <source>
        <strain evidence="15 16">R3-3</strain>
    </source>
</reference>
<evidence type="ECO:0000256" key="11">
    <source>
        <dbReference type="PROSITE-ProRule" id="PRU01360"/>
    </source>
</evidence>
<organism evidence="15 16">
    <name type="scientific">Roseateles agri</name>
    <dbReference type="NCBI Taxonomy" id="3098619"/>
    <lineage>
        <taxon>Bacteria</taxon>
        <taxon>Pseudomonadati</taxon>
        <taxon>Pseudomonadota</taxon>
        <taxon>Betaproteobacteria</taxon>
        <taxon>Burkholderiales</taxon>
        <taxon>Sphaerotilaceae</taxon>
        <taxon>Roseateles</taxon>
    </lineage>
</organism>
<evidence type="ECO:0000256" key="4">
    <source>
        <dbReference type="ARBA" id="ARBA00022496"/>
    </source>
</evidence>
<evidence type="ECO:0000313" key="16">
    <source>
        <dbReference type="Proteomes" id="UP001285263"/>
    </source>
</evidence>
<dbReference type="SUPFAM" id="SSF56935">
    <property type="entry name" value="Porins"/>
    <property type="match status" value="1"/>
</dbReference>
<dbReference type="InterPro" id="IPR011662">
    <property type="entry name" value="Secretin/TonB_short_N"/>
</dbReference>